<dbReference type="InterPro" id="IPR012885">
    <property type="entry name" value="F-box_Sdz-33"/>
</dbReference>
<dbReference type="RefSeq" id="XP_003094942.2">
    <property type="nucleotide sequence ID" value="XM_003094894.2"/>
</dbReference>
<evidence type="ECO:0000259" key="1">
    <source>
        <dbReference type="Pfam" id="PF07735"/>
    </source>
</evidence>
<dbReference type="Proteomes" id="UP000483820">
    <property type="component" value="Chromosome III"/>
</dbReference>
<dbReference type="PANTHER" id="PTHR22899">
    <property type="entry name" value="CYCLIN-RELATED F-BOX FAMILY"/>
    <property type="match status" value="1"/>
</dbReference>
<sequence>MQASTPFNFSDWMNHIRTVFCFTNPQNLSFYGGCEKYEIELLKKTIGNVNALFVSRLVTDVMSRTILKHFNTPSRLFLWKNPFEEACQTQQIFIQNLQFMEYHDVYSLDDMLLVNSENVDFCRPTTQNQLNQFLQHWIRGSNPRLQFMFLLINNTDVASGAMYLNGIRCMEMSEDAKIEIREKHKLSVDVDMIKIKRKDGTHAVIGTNESDNIIFFHFIVLH</sequence>
<name>A0A6A5H1K2_CAERE</name>
<comment type="caution">
    <text evidence="2">The sequence shown here is derived from an EMBL/GenBank/DDBJ whole genome shotgun (WGS) entry which is preliminary data.</text>
</comment>
<dbReference type="PANTHER" id="PTHR22899:SF0">
    <property type="entry name" value="F-BOX ASSOCIATED DOMAIN-CONTAINING PROTEIN-RELATED"/>
    <property type="match status" value="1"/>
</dbReference>
<reference evidence="2 3" key="1">
    <citation type="submission" date="2019-12" db="EMBL/GenBank/DDBJ databases">
        <title>Chromosome-level assembly of the Caenorhabditis remanei genome.</title>
        <authorList>
            <person name="Teterina A.A."/>
            <person name="Willis J.H."/>
            <person name="Phillips P.C."/>
        </authorList>
    </citation>
    <scope>NUCLEOTIDE SEQUENCE [LARGE SCALE GENOMIC DNA]</scope>
    <source>
        <strain evidence="2 3">PX506</strain>
        <tissue evidence="2">Whole organism</tissue>
    </source>
</reference>
<dbReference type="CTD" id="9806406"/>
<protein>
    <recommendedName>
        <fullName evidence="1">Sdz-33 F-box domain-containing protein</fullName>
    </recommendedName>
</protein>
<dbReference type="EMBL" id="WUAV01000003">
    <property type="protein sequence ID" value="KAF1760342.1"/>
    <property type="molecule type" value="Genomic_DNA"/>
</dbReference>
<accession>A0A6A5H1K2</accession>
<dbReference type="InterPro" id="IPR053222">
    <property type="entry name" value="Zygotic_Embryogenesis-Asso"/>
</dbReference>
<dbReference type="Pfam" id="PF07735">
    <property type="entry name" value="FBA_2"/>
    <property type="match status" value="1"/>
</dbReference>
<dbReference type="KEGG" id="crq:GCK72_008591"/>
<proteinExistence type="predicted"/>
<evidence type="ECO:0000313" key="2">
    <source>
        <dbReference type="EMBL" id="KAF1760342.1"/>
    </source>
</evidence>
<dbReference type="AlphaFoldDB" id="A0A6A5H1K2"/>
<organism evidence="2 3">
    <name type="scientific">Caenorhabditis remanei</name>
    <name type="common">Caenorhabditis vulgaris</name>
    <dbReference type="NCBI Taxonomy" id="31234"/>
    <lineage>
        <taxon>Eukaryota</taxon>
        <taxon>Metazoa</taxon>
        <taxon>Ecdysozoa</taxon>
        <taxon>Nematoda</taxon>
        <taxon>Chromadorea</taxon>
        <taxon>Rhabditida</taxon>
        <taxon>Rhabditina</taxon>
        <taxon>Rhabditomorpha</taxon>
        <taxon>Rhabditoidea</taxon>
        <taxon>Rhabditidae</taxon>
        <taxon>Peloderinae</taxon>
        <taxon>Caenorhabditis</taxon>
    </lineage>
</organism>
<dbReference type="GeneID" id="9806406"/>
<gene>
    <name evidence="2" type="ORF">GCK72_008591</name>
</gene>
<feature type="domain" description="Sdz-33 F-box" evidence="1">
    <location>
        <begin position="89"/>
        <end position="148"/>
    </location>
</feature>
<evidence type="ECO:0000313" key="3">
    <source>
        <dbReference type="Proteomes" id="UP000483820"/>
    </source>
</evidence>